<reference evidence="3" key="1">
    <citation type="journal article" date="2020" name="Nat. Genet.">
        <title>Genomic diversifications of five Gossypium allopolyploid species and their impact on cotton improvement.</title>
        <authorList>
            <person name="Chen Z.J."/>
            <person name="Sreedasyam A."/>
            <person name="Ando A."/>
            <person name="Song Q."/>
            <person name="De Santiago L.M."/>
            <person name="Hulse-Kemp A.M."/>
            <person name="Ding M."/>
            <person name="Ye W."/>
            <person name="Kirkbride R.C."/>
            <person name="Jenkins J."/>
            <person name="Plott C."/>
            <person name="Lovell J."/>
            <person name="Lin Y.M."/>
            <person name="Vaughn R."/>
            <person name="Liu B."/>
            <person name="Simpson S."/>
            <person name="Scheffler B.E."/>
            <person name="Wen L."/>
            <person name="Saski C.A."/>
            <person name="Grover C.E."/>
            <person name="Hu G."/>
            <person name="Conover J.L."/>
            <person name="Carlson J.W."/>
            <person name="Shu S."/>
            <person name="Boston L.B."/>
            <person name="Williams M."/>
            <person name="Peterson D.G."/>
            <person name="McGee K."/>
            <person name="Jones D.C."/>
            <person name="Wendel J.F."/>
            <person name="Stelly D.M."/>
            <person name="Grimwood J."/>
            <person name="Schmutz J."/>
        </authorList>
    </citation>
    <scope>NUCLEOTIDE SEQUENCE [LARGE SCALE GENOMIC DNA]</scope>
    <source>
        <strain evidence="3">cv. 3-79</strain>
    </source>
</reference>
<keyword evidence="1" id="KW-0812">Transmembrane</keyword>
<organism evidence="2 3">
    <name type="scientific">Gossypium barbadense</name>
    <name type="common">Sea Island cotton</name>
    <name type="synonym">Hibiscus barbadensis</name>
    <dbReference type="NCBI Taxonomy" id="3634"/>
    <lineage>
        <taxon>Eukaryota</taxon>
        <taxon>Viridiplantae</taxon>
        <taxon>Streptophyta</taxon>
        <taxon>Embryophyta</taxon>
        <taxon>Tracheophyta</taxon>
        <taxon>Spermatophyta</taxon>
        <taxon>Magnoliopsida</taxon>
        <taxon>eudicotyledons</taxon>
        <taxon>Gunneridae</taxon>
        <taxon>Pentapetalae</taxon>
        <taxon>rosids</taxon>
        <taxon>malvids</taxon>
        <taxon>Malvales</taxon>
        <taxon>Malvaceae</taxon>
        <taxon>Malvoideae</taxon>
        <taxon>Gossypium</taxon>
    </lineage>
</organism>
<evidence type="ECO:0000256" key="1">
    <source>
        <dbReference type="SAM" id="Phobius"/>
    </source>
</evidence>
<dbReference type="AlphaFoldDB" id="A0A5J5NMX3"/>
<dbReference type="PANTHER" id="PTHR16128">
    <property type="entry name" value="FAD/NAD(P)-BINDING OXIDOREDUCTASE FAMILY PROTEIN"/>
    <property type="match status" value="1"/>
</dbReference>
<sequence>MSQRREISEDGRELLFDHGAPYFTVTNPDVLSVVTEWESRGLVAEWKSNFGSFDCFTNKIVNIEHQVLVTIIILFVLHFFLLHLMVLLFVYLHGFILIIS</sequence>
<gene>
    <name evidence="2" type="ORF">ES319_D13G170300v1</name>
</gene>
<accession>A0A5J5NMX3</accession>
<evidence type="ECO:0000313" key="3">
    <source>
        <dbReference type="Proteomes" id="UP000327439"/>
    </source>
</evidence>
<protein>
    <submittedName>
        <fullName evidence="2">Uncharacterized protein</fullName>
    </submittedName>
</protein>
<evidence type="ECO:0000313" key="2">
    <source>
        <dbReference type="EMBL" id="KAB1995576.1"/>
    </source>
</evidence>
<dbReference type="EMBL" id="CM018227">
    <property type="protein sequence ID" value="KAB1995576.1"/>
    <property type="molecule type" value="Genomic_DNA"/>
</dbReference>
<name>A0A5J5NMX3_GOSBA</name>
<keyword evidence="1" id="KW-1133">Transmembrane helix</keyword>
<keyword evidence="1" id="KW-0472">Membrane</keyword>
<dbReference type="PANTHER" id="PTHR16128:SF5">
    <property type="entry name" value="FAD_NAD(P)-BINDING OXIDOREDUCTASE FAMILY PROTEIN"/>
    <property type="match status" value="1"/>
</dbReference>
<feature type="transmembrane region" description="Helical" evidence="1">
    <location>
        <begin position="67"/>
        <end position="99"/>
    </location>
</feature>
<dbReference type="Gene3D" id="3.90.660.10">
    <property type="match status" value="1"/>
</dbReference>
<dbReference type="Proteomes" id="UP000327439">
    <property type="component" value="Chromosome D13"/>
</dbReference>
<keyword evidence="3" id="KW-1185">Reference proteome</keyword>
<dbReference type="OrthoDB" id="2161133at2759"/>
<proteinExistence type="predicted"/>